<organism evidence="1">
    <name type="scientific">Rhizophora mucronata</name>
    <name type="common">Asiatic mangrove</name>
    <dbReference type="NCBI Taxonomy" id="61149"/>
    <lineage>
        <taxon>Eukaryota</taxon>
        <taxon>Viridiplantae</taxon>
        <taxon>Streptophyta</taxon>
        <taxon>Embryophyta</taxon>
        <taxon>Tracheophyta</taxon>
        <taxon>Spermatophyta</taxon>
        <taxon>Magnoliopsida</taxon>
        <taxon>eudicotyledons</taxon>
        <taxon>Gunneridae</taxon>
        <taxon>Pentapetalae</taxon>
        <taxon>rosids</taxon>
        <taxon>fabids</taxon>
        <taxon>Malpighiales</taxon>
        <taxon>Rhizophoraceae</taxon>
        <taxon>Rhizophora</taxon>
    </lineage>
</organism>
<reference evidence="1" key="1">
    <citation type="submission" date="2018-02" db="EMBL/GenBank/DDBJ databases">
        <title>Rhizophora mucronata_Transcriptome.</title>
        <authorList>
            <person name="Meera S.P."/>
            <person name="Sreeshan A."/>
            <person name="Augustine A."/>
        </authorList>
    </citation>
    <scope>NUCLEOTIDE SEQUENCE</scope>
    <source>
        <tissue evidence="1">Leaf</tissue>
    </source>
</reference>
<dbReference type="AlphaFoldDB" id="A0A2P2QHP4"/>
<protein>
    <submittedName>
        <fullName evidence="1">Uncharacterized protein</fullName>
    </submittedName>
</protein>
<dbReference type="EMBL" id="GGEC01086037">
    <property type="protein sequence ID" value="MBX66521.1"/>
    <property type="molecule type" value="Transcribed_RNA"/>
</dbReference>
<name>A0A2P2QHP4_RHIMU</name>
<proteinExistence type="predicted"/>
<sequence>MRKDIEEESKWIKDTKLQFTNTSDVSNHRKQ</sequence>
<evidence type="ECO:0000313" key="1">
    <source>
        <dbReference type="EMBL" id="MBX66521.1"/>
    </source>
</evidence>
<accession>A0A2P2QHP4</accession>